<feature type="transmembrane region" description="Helical" evidence="6">
    <location>
        <begin position="12"/>
        <end position="31"/>
    </location>
</feature>
<protein>
    <recommendedName>
        <fullName evidence="2">histidine kinase</fullName>
        <ecNumber evidence="2">2.7.13.3</ecNumber>
    </recommendedName>
</protein>
<keyword evidence="6" id="KW-0472">Membrane</keyword>
<dbReference type="InterPro" id="IPR011712">
    <property type="entry name" value="Sig_transdc_His_kin_sub3_dim/P"/>
</dbReference>
<feature type="transmembrane region" description="Helical" evidence="6">
    <location>
        <begin position="131"/>
        <end position="152"/>
    </location>
</feature>
<evidence type="ECO:0000256" key="3">
    <source>
        <dbReference type="ARBA" id="ARBA00022679"/>
    </source>
</evidence>
<evidence type="ECO:0000256" key="5">
    <source>
        <dbReference type="ARBA" id="ARBA00023012"/>
    </source>
</evidence>
<feature type="transmembrane region" description="Helical" evidence="6">
    <location>
        <begin position="72"/>
        <end position="95"/>
    </location>
</feature>
<dbReference type="EMBL" id="RRCT01000021">
    <property type="protein sequence ID" value="RQW73422.1"/>
    <property type="molecule type" value="Genomic_DNA"/>
</dbReference>
<evidence type="ECO:0000256" key="1">
    <source>
        <dbReference type="ARBA" id="ARBA00000085"/>
    </source>
</evidence>
<name>A0A3N9ULL4_9BACI</name>
<accession>A0A3N9ULL4</accession>
<keyword evidence="6" id="KW-0812">Transmembrane</keyword>
<dbReference type="PANTHER" id="PTHR24421">
    <property type="entry name" value="NITRATE/NITRITE SENSOR PROTEIN NARX-RELATED"/>
    <property type="match status" value="1"/>
</dbReference>
<dbReference type="GO" id="GO:0016020">
    <property type="term" value="C:membrane"/>
    <property type="evidence" value="ECO:0007669"/>
    <property type="project" value="InterPro"/>
</dbReference>
<sequence length="376" mass="42988">MHSWYTILPKNPWISIYVWVIFCIMPFYFIIKSYSFVQIIIGVVMILLYFLSHRFSFQSKNGLVYMWISFEMVLNIAMTLMFGYVYLSLFTAFFIGNIRNTVGFFIMYGLHIGFTIVSIVGGYFIDLDLFISQTPFIIITVVGVVLLPFTLYSRNKRENLEGELETAKERIAELVIYEERQRIARDLHDTLGQKLSMIGLKSDLASRLVTKNPELAIQEIKDIRHTASIALKEVRELVTDMRAVKLKEELLRVKQILCAAQIDVEIKGDSNQLVVPVLVENVLSMCLKEAVTNVVKHSNAKKCIIEIKRNDNEVVLIIEDNGKGIEESKSDFTGNGLKGMNERLDFINGTVTFENNKGMKLVIKIPLAITHQKGDH</sequence>
<dbReference type="Gene3D" id="3.30.565.10">
    <property type="entry name" value="Histidine kinase-like ATPase, C-terminal domain"/>
    <property type="match status" value="1"/>
</dbReference>
<keyword evidence="4 8" id="KW-0418">Kinase</keyword>
<reference evidence="8 9" key="1">
    <citation type="journal article" date="2013" name="J. Microbiol.">
        <title>Lysinibacillus chungkukjangi sp. nov., isolated from Chungkukjang, Korean fermented soybean food.</title>
        <authorList>
            <person name="Kim S.J."/>
            <person name="Jang Y.H."/>
            <person name="Hamada M."/>
            <person name="Ahn J.H."/>
            <person name="Weon H.Y."/>
            <person name="Suzuki K."/>
            <person name="Whang K.S."/>
            <person name="Kwon S.W."/>
        </authorList>
    </citation>
    <scope>NUCLEOTIDE SEQUENCE [LARGE SCALE GENOMIC DNA]</scope>
    <source>
        <strain evidence="8 9">MCCC 1A12701</strain>
    </source>
</reference>
<dbReference type="InterPro" id="IPR003594">
    <property type="entry name" value="HATPase_dom"/>
</dbReference>
<feature type="transmembrane region" description="Helical" evidence="6">
    <location>
        <begin position="102"/>
        <end position="125"/>
    </location>
</feature>
<evidence type="ECO:0000313" key="8">
    <source>
        <dbReference type="EMBL" id="RQW73422.1"/>
    </source>
</evidence>
<dbReference type="Pfam" id="PF23540">
    <property type="entry name" value="DesK_N"/>
    <property type="match status" value="1"/>
</dbReference>
<dbReference type="RefSeq" id="WP_124766508.1">
    <property type="nucleotide sequence ID" value="NZ_JAFBDY010000020.1"/>
</dbReference>
<dbReference type="GO" id="GO:0000155">
    <property type="term" value="F:phosphorelay sensor kinase activity"/>
    <property type="evidence" value="ECO:0007669"/>
    <property type="project" value="InterPro"/>
</dbReference>
<proteinExistence type="predicted"/>
<evidence type="ECO:0000259" key="7">
    <source>
        <dbReference type="SMART" id="SM00387"/>
    </source>
</evidence>
<feature type="transmembrane region" description="Helical" evidence="6">
    <location>
        <begin position="36"/>
        <end position="52"/>
    </location>
</feature>
<comment type="catalytic activity">
    <reaction evidence="1">
        <text>ATP + protein L-histidine = ADP + protein N-phospho-L-histidine.</text>
        <dbReference type="EC" id="2.7.13.3"/>
    </reaction>
</comment>
<dbReference type="GO" id="GO:0046983">
    <property type="term" value="F:protein dimerization activity"/>
    <property type="evidence" value="ECO:0007669"/>
    <property type="project" value="InterPro"/>
</dbReference>
<dbReference type="OrthoDB" id="9797605at2"/>
<dbReference type="Gene3D" id="1.20.5.1930">
    <property type="match status" value="1"/>
</dbReference>
<gene>
    <name evidence="8" type="ORF">EBB45_16830</name>
</gene>
<evidence type="ECO:0000256" key="2">
    <source>
        <dbReference type="ARBA" id="ARBA00012438"/>
    </source>
</evidence>
<dbReference type="PANTHER" id="PTHR24421:SF63">
    <property type="entry name" value="SENSOR HISTIDINE KINASE DESK"/>
    <property type="match status" value="1"/>
</dbReference>
<keyword evidence="5" id="KW-0902">Two-component regulatory system</keyword>
<dbReference type="InterPro" id="IPR036890">
    <property type="entry name" value="HATPase_C_sf"/>
</dbReference>
<dbReference type="SMART" id="SM00387">
    <property type="entry name" value="HATPase_c"/>
    <property type="match status" value="1"/>
</dbReference>
<keyword evidence="3" id="KW-0808">Transferase</keyword>
<evidence type="ECO:0000256" key="6">
    <source>
        <dbReference type="SAM" id="Phobius"/>
    </source>
</evidence>
<dbReference type="SUPFAM" id="SSF55874">
    <property type="entry name" value="ATPase domain of HSP90 chaperone/DNA topoisomerase II/histidine kinase"/>
    <property type="match status" value="1"/>
</dbReference>
<comment type="caution">
    <text evidence="8">The sequence shown here is derived from an EMBL/GenBank/DDBJ whole genome shotgun (WGS) entry which is preliminary data.</text>
</comment>
<dbReference type="EC" id="2.7.13.3" evidence="2"/>
<keyword evidence="9" id="KW-1185">Reference proteome</keyword>
<organism evidence="8 9">
    <name type="scientific">Lysinibacillus composti</name>
    <dbReference type="NCBI Taxonomy" id="720633"/>
    <lineage>
        <taxon>Bacteria</taxon>
        <taxon>Bacillati</taxon>
        <taxon>Bacillota</taxon>
        <taxon>Bacilli</taxon>
        <taxon>Bacillales</taxon>
        <taxon>Bacillaceae</taxon>
        <taxon>Lysinibacillus</taxon>
    </lineage>
</organism>
<keyword evidence="6" id="KW-1133">Transmembrane helix</keyword>
<dbReference type="AlphaFoldDB" id="A0A3N9ULL4"/>
<feature type="domain" description="Histidine kinase/HSP90-like ATPase" evidence="7">
    <location>
        <begin position="278"/>
        <end position="369"/>
    </location>
</feature>
<dbReference type="Pfam" id="PF02518">
    <property type="entry name" value="HATPase_c"/>
    <property type="match status" value="1"/>
</dbReference>
<dbReference type="InterPro" id="IPR050482">
    <property type="entry name" value="Sensor_HK_TwoCompSys"/>
</dbReference>
<evidence type="ECO:0000313" key="9">
    <source>
        <dbReference type="Proteomes" id="UP000274033"/>
    </source>
</evidence>
<dbReference type="CDD" id="cd16917">
    <property type="entry name" value="HATPase_UhpB-NarQ-NarX-like"/>
    <property type="match status" value="1"/>
</dbReference>
<dbReference type="Proteomes" id="UP000274033">
    <property type="component" value="Unassembled WGS sequence"/>
</dbReference>
<evidence type="ECO:0000256" key="4">
    <source>
        <dbReference type="ARBA" id="ARBA00022777"/>
    </source>
</evidence>
<dbReference type="Pfam" id="PF07730">
    <property type="entry name" value="HisKA_3"/>
    <property type="match status" value="1"/>
</dbReference>
<dbReference type="InterPro" id="IPR056374">
    <property type="entry name" value="DesK/YvfT_N"/>
</dbReference>